<keyword evidence="3" id="KW-1185">Reference proteome</keyword>
<proteinExistence type="predicted"/>
<evidence type="ECO:0000313" key="2">
    <source>
        <dbReference type="EMBL" id="OXN01124.1"/>
    </source>
</evidence>
<dbReference type="InterPro" id="IPR002502">
    <property type="entry name" value="Amidase_domain"/>
</dbReference>
<feature type="domain" description="N-acetylmuramoyl-L-alanine amidase" evidence="1">
    <location>
        <begin position="6"/>
        <end position="135"/>
    </location>
</feature>
<comment type="caution">
    <text evidence="2">The sequence shown here is derived from an EMBL/GenBank/DDBJ whole genome shotgun (WGS) entry which is preliminary data.</text>
</comment>
<dbReference type="GO" id="GO:0009253">
    <property type="term" value="P:peptidoglycan catabolic process"/>
    <property type="evidence" value="ECO:0007669"/>
    <property type="project" value="InterPro"/>
</dbReference>
<gene>
    <name evidence="2" type="ORF">Tam10B_0703</name>
</gene>
<organism evidence="2 3">
    <name type="scientific">Bifidobacterium vansinderenii</name>
    <dbReference type="NCBI Taxonomy" id="1984871"/>
    <lineage>
        <taxon>Bacteria</taxon>
        <taxon>Bacillati</taxon>
        <taxon>Actinomycetota</taxon>
        <taxon>Actinomycetes</taxon>
        <taxon>Bifidobacteriales</taxon>
        <taxon>Bifidobacteriaceae</taxon>
        <taxon>Bifidobacterium</taxon>
    </lineage>
</organism>
<reference evidence="2 3" key="1">
    <citation type="submission" date="2017-05" db="EMBL/GenBank/DDBJ databases">
        <title>Bifidobacterium vansinderenii sp. nov.</title>
        <authorList>
            <person name="Lugli G.A."/>
            <person name="Duranti S."/>
            <person name="Mangifesta M."/>
        </authorList>
    </citation>
    <scope>NUCLEOTIDE SEQUENCE [LARGE SCALE GENOMIC DNA]</scope>
    <source>
        <strain evidence="2 3">Tam10B</strain>
    </source>
</reference>
<protein>
    <submittedName>
        <fullName evidence="2">N-acetylmuramoyl-L-alanine amidase</fullName>
    </submittedName>
</protein>
<dbReference type="SUPFAM" id="SSF55846">
    <property type="entry name" value="N-acetylmuramoyl-L-alanine amidase-like"/>
    <property type="match status" value="1"/>
</dbReference>
<dbReference type="Proteomes" id="UP000215433">
    <property type="component" value="Unassembled WGS sequence"/>
</dbReference>
<dbReference type="AlphaFoldDB" id="A0A229VZS4"/>
<dbReference type="Gene3D" id="3.40.80.10">
    <property type="entry name" value="Peptidoglycan recognition protein-like"/>
    <property type="match status" value="1"/>
</dbReference>
<dbReference type="RefSeq" id="WP_093959886.1">
    <property type="nucleotide sequence ID" value="NZ_NEWD01000006.1"/>
</dbReference>
<dbReference type="InterPro" id="IPR036505">
    <property type="entry name" value="Amidase/PGRP_sf"/>
</dbReference>
<dbReference type="SMART" id="SM00644">
    <property type="entry name" value="Ami_2"/>
    <property type="match status" value="1"/>
</dbReference>
<evidence type="ECO:0000259" key="1">
    <source>
        <dbReference type="SMART" id="SM00644"/>
    </source>
</evidence>
<accession>A0A229VZS4</accession>
<dbReference type="GO" id="GO:0008745">
    <property type="term" value="F:N-acetylmuramoyl-L-alanine amidase activity"/>
    <property type="evidence" value="ECO:0007669"/>
    <property type="project" value="InterPro"/>
</dbReference>
<sequence length="280" mass="30943">MSVIKERIVNGGHGVFTPSYFCVHSTANPGATAANHASLWSRDYPYAVHLVSDWKEALHTVPYNRVCWQVGNGNRMVEGLEICEATNRDDFARGIIIAAAVVRERLNAHGWGMDRLINHDIARSRWGGTDHTDPIPYFTRWGYTWDQFRNLVATGKEPETMTPQDVWNAGIGQEGEYGKNDIEAWKHLSFTHWDTARLFAILGRTDDAGTGDGTNGDIYTRVVNIDKRVREMSATITAQAAAIEALSKAMGADPQDIAKTVQDAVKAKLDALKITVSAEG</sequence>
<dbReference type="Pfam" id="PF01510">
    <property type="entry name" value="Amidase_2"/>
    <property type="match status" value="1"/>
</dbReference>
<dbReference type="OrthoDB" id="9816557at2"/>
<dbReference type="EMBL" id="NEWD01000006">
    <property type="protein sequence ID" value="OXN01124.1"/>
    <property type="molecule type" value="Genomic_DNA"/>
</dbReference>
<name>A0A229VZS4_9BIFI</name>
<evidence type="ECO:0000313" key="3">
    <source>
        <dbReference type="Proteomes" id="UP000215433"/>
    </source>
</evidence>